<dbReference type="SUPFAM" id="SSF53067">
    <property type="entry name" value="Actin-like ATPase domain"/>
    <property type="match status" value="1"/>
</dbReference>
<keyword evidence="2" id="KW-0067">ATP-binding</keyword>
<sequence>MQETKKFLHSFQSTISREKFEELCDDLWEESLAPVKEVLKHSDLKVNDIYAVELIVTKGVDVFAEHWIITDCRSVLIFIVYYTKHVGKRTVVLLVVGSCSAHCPPCHAMVYYFCNMSDITDCEGFLSSPCKVTTEIGSSQSATTGDLVLVPGGARHQFVSYYKRPWLPAPEVQSAWSLEEAEQSC</sequence>
<dbReference type="AlphaFoldDB" id="A0AAV7FZ22"/>
<accession>A0AAV7FZ22</accession>
<dbReference type="Proteomes" id="UP000775213">
    <property type="component" value="Unassembled WGS sequence"/>
</dbReference>
<comment type="caution">
    <text evidence="3">The sequence shown here is derived from an EMBL/GenBank/DDBJ whole genome shotgun (WGS) entry which is preliminary data.</text>
</comment>
<name>A0AAV7FZ22_DENCH</name>
<evidence type="ECO:0000313" key="3">
    <source>
        <dbReference type="EMBL" id="KAH0448708.1"/>
    </source>
</evidence>
<evidence type="ECO:0000313" key="4">
    <source>
        <dbReference type="Proteomes" id="UP000775213"/>
    </source>
</evidence>
<dbReference type="GO" id="GO:0005524">
    <property type="term" value="F:ATP binding"/>
    <property type="evidence" value="ECO:0007669"/>
    <property type="project" value="UniProtKB-KW"/>
</dbReference>
<dbReference type="Gene3D" id="3.30.420.40">
    <property type="match status" value="1"/>
</dbReference>
<reference evidence="3 4" key="1">
    <citation type="journal article" date="2021" name="Hortic Res">
        <title>Chromosome-scale assembly of the Dendrobium chrysotoxum genome enhances the understanding of orchid evolution.</title>
        <authorList>
            <person name="Zhang Y."/>
            <person name="Zhang G.Q."/>
            <person name="Zhang D."/>
            <person name="Liu X.D."/>
            <person name="Xu X.Y."/>
            <person name="Sun W.H."/>
            <person name="Yu X."/>
            <person name="Zhu X."/>
            <person name="Wang Z.W."/>
            <person name="Zhao X."/>
            <person name="Zhong W.Y."/>
            <person name="Chen H."/>
            <person name="Yin W.L."/>
            <person name="Huang T."/>
            <person name="Niu S.C."/>
            <person name="Liu Z.J."/>
        </authorList>
    </citation>
    <scope>NUCLEOTIDE SEQUENCE [LARGE SCALE GENOMIC DNA]</scope>
    <source>
        <strain evidence="3">Lindl</strain>
    </source>
</reference>
<protein>
    <submittedName>
        <fullName evidence="3">Uncharacterized protein</fullName>
    </submittedName>
</protein>
<dbReference type="Pfam" id="PF00012">
    <property type="entry name" value="HSP70"/>
    <property type="match status" value="1"/>
</dbReference>
<dbReference type="Gene3D" id="3.90.640.10">
    <property type="entry name" value="Actin, Chain A, domain 4"/>
    <property type="match status" value="1"/>
</dbReference>
<gene>
    <name evidence="3" type="ORF">IEQ34_022508</name>
</gene>
<organism evidence="3 4">
    <name type="scientific">Dendrobium chrysotoxum</name>
    <name type="common">Orchid</name>
    <dbReference type="NCBI Taxonomy" id="161865"/>
    <lineage>
        <taxon>Eukaryota</taxon>
        <taxon>Viridiplantae</taxon>
        <taxon>Streptophyta</taxon>
        <taxon>Embryophyta</taxon>
        <taxon>Tracheophyta</taxon>
        <taxon>Spermatophyta</taxon>
        <taxon>Magnoliopsida</taxon>
        <taxon>Liliopsida</taxon>
        <taxon>Asparagales</taxon>
        <taxon>Orchidaceae</taxon>
        <taxon>Epidendroideae</taxon>
        <taxon>Malaxideae</taxon>
        <taxon>Dendrobiinae</taxon>
        <taxon>Dendrobium</taxon>
    </lineage>
</organism>
<evidence type="ECO:0000256" key="1">
    <source>
        <dbReference type="ARBA" id="ARBA00022741"/>
    </source>
</evidence>
<keyword evidence="4" id="KW-1185">Reference proteome</keyword>
<proteinExistence type="predicted"/>
<keyword evidence="1" id="KW-0547">Nucleotide-binding</keyword>
<dbReference type="InterPro" id="IPR013126">
    <property type="entry name" value="Hsp_70_fam"/>
</dbReference>
<dbReference type="InterPro" id="IPR043129">
    <property type="entry name" value="ATPase_NBD"/>
</dbReference>
<dbReference type="EMBL" id="JAGFBR010000019">
    <property type="protein sequence ID" value="KAH0448708.1"/>
    <property type="molecule type" value="Genomic_DNA"/>
</dbReference>
<evidence type="ECO:0000256" key="2">
    <source>
        <dbReference type="ARBA" id="ARBA00022840"/>
    </source>
</evidence>
<dbReference type="GO" id="GO:0140662">
    <property type="term" value="F:ATP-dependent protein folding chaperone"/>
    <property type="evidence" value="ECO:0007669"/>
    <property type="project" value="InterPro"/>
</dbReference>